<dbReference type="Proteomes" id="UP000737113">
    <property type="component" value="Unassembled WGS sequence"/>
</dbReference>
<dbReference type="PANTHER" id="PTHR40590:SF1">
    <property type="entry name" value="CYTOPLASMIC PROTEIN"/>
    <property type="match status" value="1"/>
</dbReference>
<dbReference type="InterPro" id="IPR002816">
    <property type="entry name" value="TraB/PrgY/GumN_fam"/>
</dbReference>
<proteinExistence type="predicted"/>
<comment type="caution">
    <text evidence="2">The sequence shown here is derived from an EMBL/GenBank/DDBJ whole genome shotgun (WGS) entry which is preliminary data.</text>
</comment>
<dbReference type="PANTHER" id="PTHR40590">
    <property type="entry name" value="CYTOPLASMIC PROTEIN-RELATED"/>
    <property type="match status" value="1"/>
</dbReference>
<dbReference type="RefSeq" id="WP_169565577.1">
    <property type="nucleotide sequence ID" value="NZ_JAAXYH010000017.1"/>
</dbReference>
<gene>
    <name evidence="2" type="ORF">HC757_16960</name>
</gene>
<dbReference type="Pfam" id="PF01963">
    <property type="entry name" value="TraB_PrgY_gumN"/>
    <property type="match status" value="1"/>
</dbReference>
<dbReference type="AlphaFoldDB" id="A0A972FW43"/>
<protein>
    <submittedName>
        <fullName evidence="2">TraB/GumN family protein</fullName>
    </submittedName>
</protein>
<sequence length="293" mass="32130">MATSRWRQIMAMNLLWLLCLSQAAVAAVSDTPPFFRIHYQGKTAYLLGSIHVGREDFYPLAPQIEAKFAGAAGLVVEVDVTKADGAALIQKYGAATGEMDEETRVLMQSYCANRGRLCQSLQAYAPWLQSLQLSLYRYASMGYSADKGIDTYLLARNAPRQVFELETIGFQLGLLASLSQEAQWSMVRDAVSASDAEVLALIDAWRSGDEAQIARLMEQQLLDKGEAELVEALLWRRNLGMADKIRRLMSAQSSPEPLFIVVGAGHLVGQKSLVKQLTAAGAELTSCWSGNCD</sequence>
<accession>A0A972FW43</accession>
<feature type="chain" id="PRO_5037547346" evidence="1">
    <location>
        <begin position="27"/>
        <end position="293"/>
    </location>
</feature>
<feature type="signal peptide" evidence="1">
    <location>
        <begin position="1"/>
        <end position="26"/>
    </location>
</feature>
<evidence type="ECO:0000313" key="2">
    <source>
        <dbReference type="EMBL" id="NMH66851.1"/>
    </source>
</evidence>
<organism evidence="2 3">
    <name type="scientific">Shewanella salipaludis</name>
    <dbReference type="NCBI Taxonomy" id="2723052"/>
    <lineage>
        <taxon>Bacteria</taxon>
        <taxon>Pseudomonadati</taxon>
        <taxon>Pseudomonadota</taxon>
        <taxon>Gammaproteobacteria</taxon>
        <taxon>Alteromonadales</taxon>
        <taxon>Shewanellaceae</taxon>
        <taxon>Shewanella</taxon>
    </lineage>
</organism>
<name>A0A972FW43_9GAMM</name>
<evidence type="ECO:0000313" key="3">
    <source>
        <dbReference type="Proteomes" id="UP000737113"/>
    </source>
</evidence>
<dbReference type="InterPro" id="IPR047111">
    <property type="entry name" value="YbaP-like"/>
</dbReference>
<dbReference type="EMBL" id="JAAXYH010000017">
    <property type="protein sequence ID" value="NMH66851.1"/>
    <property type="molecule type" value="Genomic_DNA"/>
</dbReference>
<keyword evidence="1" id="KW-0732">Signal</keyword>
<dbReference type="CDD" id="cd14789">
    <property type="entry name" value="Tiki"/>
    <property type="match status" value="1"/>
</dbReference>
<evidence type="ECO:0000256" key="1">
    <source>
        <dbReference type="SAM" id="SignalP"/>
    </source>
</evidence>
<keyword evidence="3" id="KW-1185">Reference proteome</keyword>
<reference evidence="2" key="1">
    <citation type="submission" date="2020-04" db="EMBL/GenBank/DDBJ databases">
        <title>Description of Shewanella salipaludis sp. nov., isolated from a salt marsh.</title>
        <authorList>
            <person name="Park S."/>
            <person name="Yoon J.-H."/>
        </authorList>
    </citation>
    <scope>NUCLEOTIDE SEQUENCE</scope>
    <source>
        <strain evidence="2">SHSM-M6</strain>
    </source>
</reference>